<proteinExistence type="predicted"/>
<evidence type="ECO:0000256" key="1">
    <source>
        <dbReference type="SAM" id="Phobius"/>
    </source>
</evidence>
<dbReference type="EMBL" id="QAZN01000014">
    <property type="protein sequence ID" value="PTV03487.1"/>
    <property type="molecule type" value="Genomic_DNA"/>
</dbReference>
<feature type="transmembrane region" description="Helical" evidence="1">
    <location>
        <begin position="46"/>
        <end position="69"/>
    </location>
</feature>
<dbReference type="RefSeq" id="WP_107721875.1">
    <property type="nucleotide sequence ID" value="NZ_QAZN01000014.1"/>
</dbReference>
<dbReference type="AlphaFoldDB" id="A0A2T5Q2L0"/>
<gene>
    <name evidence="2" type="ORF">DB325_07715</name>
</gene>
<keyword evidence="1" id="KW-0812">Transmembrane</keyword>
<evidence type="ECO:0000313" key="2">
    <source>
        <dbReference type="EMBL" id="PTV03487.1"/>
    </source>
</evidence>
<reference evidence="3" key="1">
    <citation type="submission" date="2018-04" db="EMBL/GenBank/DDBJ databases">
        <title>Draft Genome Sequences of 10 Lactobacillus Species from 22 Commercial Probiotic Products.</title>
        <authorList>
            <person name="Gangiredla J."/>
            <person name="Barnaba T.J."/>
            <person name="Mammel M.K."/>
            <person name="Lacher D.W."/>
            <person name="Elkins C.A."/>
            <person name="Lampel K.A."/>
            <person name="Whitehouse C.A."/>
            <person name="Tartera C."/>
        </authorList>
    </citation>
    <scope>NUCLEOTIDE SEQUENCE [LARGE SCALE GENOMIC DNA]</scope>
    <source>
        <strain evidence="3">DS12_10</strain>
    </source>
</reference>
<dbReference type="Proteomes" id="UP000244083">
    <property type="component" value="Unassembled WGS sequence"/>
</dbReference>
<organism evidence="2 3">
    <name type="scientific">Limosilactobacillus reuteri</name>
    <name type="common">Lactobacillus reuteri</name>
    <dbReference type="NCBI Taxonomy" id="1598"/>
    <lineage>
        <taxon>Bacteria</taxon>
        <taxon>Bacillati</taxon>
        <taxon>Bacillota</taxon>
        <taxon>Bacilli</taxon>
        <taxon>Lactobacillales</taxon>
        <taxon>Lactobacillaceae</taxon>
        <taxon>Limosilactobacillus</taxon>
    </lineage>
</organism>
<keyword evidence="1" id="KW-1133">Transmembrane helix</keyword>
<feature type="transmembrane region" description="Helical" evidence="1">
    <location>
        <begin position="172"/>
        <end position="195"/>
    </location>
</feature>
<keyword evidence="1" id="KW-0472">Membrane</keyword>
<protein>
    <submittedName>
        <fullName evidence="2">Uncharacterized protein</fullName>
    </submittedName>
</protein>
<feature type="transmembrane region" description="Helical" evidence="1">
    <location>
        <begin position="6"/>
        <end position="25"/>
    </location>
</feature>
<name>A0A2T5Q2L0_LIMRT</name>
<sequence length="240" mass="27699">MFKINYASSILTFILIIYSSAYWIWSINQLTPAEKTLLNLKTKFNITLVYLLVSFIVVAVFLVMLLYILSSCFSNKMDNTTYGLISFTVSYALAFIFILIASHAQKPDIYIYYQDKQYNYLNRINKEFFTATLESTSEKDSIQTYFIPIKELIGNSDNYLVTNTKKYLPKPFLVLLSIIMGCIIASYYIACFYMFVPSKNILFHGKYKLLVCYGVAVVILIGIAITMYQIYPKSQLKTND</sequence>
<evidence type="ECO:0000313" key="3">
    <source>
        <dbReference type="Proteomes" id="UP000244083"/>
    </source>
</evidence>
<feature type="transmembrane region" description="Helical" evidence="1">
    <location>
        <begin position="81"/>
        <end position="101"/>
    </location>
</feature>
<comment type="caution">
    <text evidence="2">The sequence shown here is derived from an EMBL/GenBank/DDBJ whole genome shotgun (WGS) entry which is preliminary data.</text>
</comment>
<accession>A0A2T5Q2L0</accession>
<feature type="transmembrane region" description="Helical" evidence="1">
    <location>
        <begin position="207"/>
        <end position="231"/>
    </location>
</feature>